<dbReference type="Pfam" id="PF09587">
    <property type="entry name" value="PGA_cap"/>
    <property type="match status" value="1"/>
</dbReference>
<dbReference type="Proteomes" id="UP001610563">
    <property type="component" value="Unassembled WGS sequence"/>
</dbReference>
<dbReference type="InterPro" id="IPR019079">
    <property type="entry name" value="Capsule_synth_CapA"/>
</dbReference>
<name>A0ABR4FW12_9EURO</name>
<feature type="domain" description="Capsule synthesis protein CapA" evidence="4">
    <location>
        <begin position="33"/>
        <end position="363"/>
    </location>
</feature>
<gene>
    <name evidence="5" type="ORF">BJX66DRAFT_285283</name>
</gene>
<dbReference type="PANTHER" id="PTHR33393">
    <property type="entry name" value="POLYGLUTAMINE SYNTHESIS ACCESSORY PROTEIN RV0574C-RELATED"/>
    <property type="match status" value="1"/>
</dbReference>
<dbReference type="SMART" id="SM00854">
    <property type="entry name" value="PGA_cap"/>
    <property type="match status" value="1"/>
</dbReference>
<dbReference type="PANTHER" id="PTHR33393:SF11">
    <property type="entry name" value="POLYGLUTAMINE SYNTHESIS ACCESSORY PROTEIN RV0574C-RELATED"/>
    <property type="match status" value="1"/>
</dbReference>
<comment type="similarity">
    <text evidence="1">Belongs to the CapA family.</text>
</comment>
<evidence type="ECO:0000313" key="5">
    <source>
        <dbReference type="EMBL" id="KAL2787430.1"/>
    </source>
</evidence>
<accession>A0ABR4FW12</accession>
<protein>
    <recommendedName>
        <fullName evidence="4">Capsule synthesis protein CapA domain-containing protein</fullName>
    </recommendedName>
</protein>
<dbReference type="EMBL" id="JBFTWV010000097">
    <property type="protein sequence ID" value="KAL2787430.1"/>
    <property type="molecule type" value="Genomic_DNA"/>
</dbReference>
<evidence type="ECO:0000259" key="4">
    <source>
        <dbReference type="SMART" id="SM00854"/>
    </source>
</evidence>
<dbReference type="InterPro" id="IPR052169">
    <property type="entry name" value="CW_Biosynth-Accessory"/>
</dbReference>
<evidence type="ECO:0000313" key="6">
    <source>
        <dbReference type="Proteomes" id="UP001610563"/>
    </source>
</evidence>
<dbReference type="InterPro" id="IPR029052">
    <property type="entry name" value="Metallo-depent_PP-like"/>
</dbReference>
<reference evidence="5 6" key="1">
    <citation type="submission" date="2024-07" db="EMBL/GenBank/DDBJ databases">
        <title>Section-level genome sequencing and comparative genomics of Aspergillus sections Usti and Cavernicolus.</title>
        <authorList>
            <consortium name="Lawrence Berkeley National Laboratory"/>
            <person name="Nybo J.L."/>
            <person name="Vesth T.C."/>
            <person name="Theobald S."/>
            <person name="Frisvad J.C."/>
            <person name="Larsen T.O."/>
            <person name="Kjaerboelling I."/>
            <person name="Rothschild-Mancinelli K."/>
            <person name="Lyhne E.K."/>
            <person name="Kogle M.E."/>
            <person name="Barry K."/>
            <person name="Clum A."/>
            <person name="Na H."/>
            <person name="Ledsgaard L."/>
            <person name="Lin J."/>
            <person name="Lipzen A."/>
            <person name="Kuo A."/>
            <person name="Riley R."/>
            <person name="Mondo S."/>
            <person name="Labutti K."/>
            <person name="Haridas S."/>
            <person name="Pangalinan J."/>
            <person name="Salamov A.A."/>
            <person name="Simmons B.A."/>
            <person name="Magnuson J.K."/>
            <person name="Chen J."/>
            <person name="Drula E."/>
            <person name="Henrissat B."/>
            <person name="Wiebenga A."/>
            <person name="Lubbers R.J."/>
            <person name="Gomes A.C."/>
            <person name="Makela M.R."/>
            <person name="Stajich J."/>
            <person name="Grigoriev I.V."/>
            <person name="Mortensen U.H."/>
            <person name="De Vries R.P."/>
            <person name="Baker S.E."/>
            <person name="Andersen M.R."/>
        </authorList>
    </citation>
    <scope>NUCLEOTIDE SEQUENCE [LARGE SCALE GENOMIC DNA]</scope>
    <source>
        <strain evidence="5 6">CBS 209.92</strain>
    </source>
</reference>
<feature type="region of interest" description="Disordered" evidence="2">
    <location>
        <begin position="173"/>
        <end position="200"/>
    </location>
</feature>
<keyword evidence="6" id="KW-1185">Reference proteome</keyword>
<proteinExistence type="inferred from homology"/>
<dbReference type="SUPFAM" id="SSF56300">
    <property type="entry name" value="Metallo-dependent phosphatases"/>
    <property type="match status" value="1"/>
</dbReference>
<feature type="chain" id="PRO_5046579015" description="Capsule synthesis protein CapA domain-containing protein" evidence="3">
    <location>
        <begin position="25"/>
        <end position="456"/>
    </location>
</feature>
<keyword evidence="3" id="KW-0732">Signal</keyword>
<evidence type="ECO:0000256" key="1">
    <source>
        <dbReference type="ARBA" id="ARBA00005662"/>
    </source>
</evidence>
<organism evidence="5 6">
    <name type="scientific">Aspergillus keveii</name>
    <dbReference type="NCBI Taxonomy" id="714993"/>
    <lineage>
        <taxon>Eukaryota</taxon>
        <taxon>Fungi</taxon>
        <taxon>Dikarya</taxon>
        <taxon>Ascomycota</taxon>
        <taxon>Pezizomycotina</taxon>
        <taxon>Eurotiomycetes</taxon>
        <taxon>Eurotiomycetidae</taxon>
        <taxon>Eurotiales</taxon>
        <taxon>Aspergillaceae</taxon>
        <taxon>Aspergillus</taxon>
        <taxon>Aspergillus subgen. Nidulantes</taxon>
    </lineage>
</organism>
<evidence type="ECO:0000256" key="3">
    <source>
        <dbReference type="SAM" id="SignalP"/>
    </source>
</evidence>
<evidence type="ECO:0000256" key="2">
    <source>
        <dbReference type="SAM" id="MobiDB-lite"/>
    </source>
</evidence>
<comment type="caution">
    <text evidence="5">The sequence shown here is derived from an EMBL/GenBank/DDBJ whole genome shotgun (WGS) entry which is preliminary data.</text>
</comment>
<sequence>MTSHSWKRRLLAVAAVALLQPCSAAQPRGASWSIAATGDFLGDVVLSKDPRTTAVWDLVRSADFGFFNMEGQIFSSQNFTGSPASENGGDNNYGNIGGGPFYDPINAFRLAQYGFSLASHANNHAWDYGHEGAIATSQYLNQAGIAVAGTGESLAEARRAVVQERNNKRVSFVAAAGSHTPQSVAGPGGGSRNDRPRPGANVLRAPVVTRVGAPQFELIKELSRAQGQLVSNEMTDIPLYTGQHPLGWSRWQLSRDNETSLLWDINADDYTGIVESIRATKNSSSDATVFSLHAHEADSGADDSYIPLPLPATVPAAYTRNISHAAIDAGADIVLIHGPHHLRGIEIYKGRPVFYSLSSLTYSLGLHFRGVDLPIEWDDSIVAITKFDRGKLHEIALYPIVHSQLTNNTCVPESQLPKLAPRPEAQRILRHLQKVSKPFGTEIVVKRNVGYVKLSR</sequence>
<feature type="signal peptide" evidence="3">
    <location>
        <begin position="1"/>
        <end position="24"/>
    </location>
</feature>